<evidence type="ECO:0000259" key="1">
    <source>
        <dbReference type="Pfam" id="PF06877"/>
    </source>
</evidence>
<dbReference type="OrthoDB" id="7472091at2"/>
<organism evidence="2 3">
    <name type="scientific">Sphingomonas populi</name>
    <dbReference type="NCBI Taxonomy" id="2484750"/>
    <lineage>
        <taxon>Bacteria</taxon>
        <taxon>Pseudomonadati</taxon>
        <taxon>Pseudomonadota</taxon>
        <taxon>Alphaproteobacteria</taxon>
        <taxon>Sphingomonadales</taxon>
        <taxon>Sphingomonadaceae</taxon>
        <taxon>Sphingomonas</taxon>
    </lineage>
</organism>
<name>A0A4Q6XTX2_9SPHN</name>
<sequence length="125" mass="13709">MTLPEVDPKRLEAEWAADKDVLASLAANGDRAEIVRLVDVSFRGDEAALERLEDDAETLGFSFIEREEDEDGEISTFLGIEQSVDADAIRALTLKCLQIELLYDVEYDGWGCTAEAGPGETGLKN</sequence>
<comment type="caution">
    <text evidence="2">The sequence shown here is derived from an EMBL/GenBank/DDBJ whole genome shotgun (WGS) entry which is preliminary data.</text>
</comment>
<feature type="domain" description="Regulator of ribonuclease activity B" evidence="1">
    <location>
        <begin position="15"/>
        <end position="112"/>
    </location>
</feature>
<dbReference type="RefSeq" id="WP_130158805.1">
    <property type="nucleotide sequence ID" value="NZ_SGIS01000022.1"/>
</dbReference>
<dbReference type="EMBL" id="SGIS01000022">
    <property type="protein sequence ID" value="RZF63730.1"/>
    <property type="molecule type" value="Genomic_DNA"/>
</dbReference>
<reference evidence="2 3" key="1">
    <citation type="submission" date="2019-02" db="EMBL/GenBank/DDBJ databases">
        <authorList>
            <person name="Li Y."/>
        </authorList>
    </citation>
    <scope>NUCLEOTIDE SEQUENCE [LARGE SCALE GENOMIC DNA]</scope>
    <source>
        <strain evidence="2 3">3-7</strain>
    </source>
</reference>
<accession>A0A4Q6XTX2</accession>
<dbReference type="Proteomes" id="UP000292085">
    <property type="component" value="Unassembled WGS sequence"/>
</dbReference>
<gene>
    <name evidence="2" type="ORF">EWE75_14740</name>
</gene>
<dbReference type="InterPro" id="IPR036701">
    <property type="entry name" value="RraB-like_sf"/>
</dbReference>
<protein>
    <submittedName>
        <fullName evidence="2">Ribonuclease E inhibitor RraB</fullName>
    </submittedName>
</protein>
<dbReference type="Pfam" id="PF06877">
    <property type="entry name" value="RraB"/>
    <property type="match status" value="1"/>
</dbReference>
<dbReference type="Gene3D" id="3.30.70.970">
    <property type="entry name" value="RraB-like"/>
    <property type="match status" value="1"/>
</dbReference>
<dbReference type="AlphaFoldDB" id="A0A4Q6XTX2"/>
<proteinExistence type="predicted"/>
<dbReference type="SUPFAM" id="SSF89946">
    <property type="entry name" value="Hypothetical protein VC0424"/>
    <property type="match status" value="1"/>
</dbReference>
<evidence type="ECO:0000313" key="3">
    <source>
        <dbReference type="Proteomes" id="UP000292085"/>
    </source>
</evidence>
<dbReference type="InterPro" id="IPR009671">
    <property type="entry name" value="RraB_dom"/>
</dbReference>
<keyword evidence="3" id="KW-1185">Reference proteome</keyword>
<evidence type="ECO:0000313" key="2">
    <source>
        <dbReference type="EMBL" id="RZF63730.1"/>
    </source>
</evidence>